<gene>
    <name evidence="1" type="ORF">JOC86_001535</name>
</gene>
<protein>
    <submittedName>
        <fullName evidence="1">Uncharacterized protein</fullName>
    </submittedName>
</protein>
<name>A0ABS2NAY2_9BACI</name>
<sequence>MSTLVEGVYKQTRTLHNAMGNAFGSEPGLTAGYSFSSNDSSYGPRSSVNSSNLKLSTVLKIEKGAIQINSTDGRSNEELGQVIMEYLTEKLSQADDILSAADLEGLLYDY</sequence>
<keyword evidence="2" id="KW-1185">Reference proteome</keyword>
<dbReference type="Proteomes" id="UP001646157">
    <property type="component" value="Unassembled WGS sequence"/>
</dbReference>
<proteinExistence type="predicted"/>
<reference evidence="1 2" key="1">
    <citation type="submission" date="2021-01" db="EMBL/GenBank/DDBJ databases">
        <title>Genomic Encyclopedia of Type Strains, Phase IV (KMG-IV): sequencing the most valuable type-strain genomes for metagenomic binning, comparative biology and taxonomic classification.</title>
        <authorList>
            <person name="Goeker M."/>
        </authorList>
    </citation>
    <scope>NUCLEOTIDE SEQUENCE [LARGE SCALE GENOMIC DNA]</scope>
    <source>
        <strain evidence="1 2">DSM 24834</strain>
    </source>
</reference>
<evidence type="ECO:0000313" key="1">
    <source>
        <dbReference type="EMBL" id="MBM7584998.1"/>
    </source>
</evidence>
<accession>A0ABS2NAY2</accession>
<organism evidence="1 2">
    <name type="scientific">Rossellomorea pakistanensis</name>
    <dbReference type="NCBI Taxonomy" id="992288"/>
    <lineage>
        <taxon>Bacteria</taxon>
        <taxon>Bacillati</taxon>
        <taxon>Bacillota</taxon>
        <taxon>Bacilli</taxon>
        <taxon>Bacillales</taxon>
        <taxon>Bacillaceae</taxon>
        <taxon>Rossellomorea</taxon>
    </lineage>
</organism>
<evidence type="ECO:0000313" key="2">
    <source>
        <dbReference type="Proteomes" id="UP001646157"/>
    </source>
</evidence>
<dbReference type="RefSeq" id="WP_205169626.1">
    <property type="nucleotide sequence ID" value="NZ_JAFBDZ010000001.1"/>
</dbReference>
<dbReference type="EMBL" id="JAFBDZ010000001">
    <property type="protein sequence ID" value="MBM7584998.1"/>
    <property type="molecule type" value="Genomic_DNA"/>
</dbReference>
<comment type="caution">
    <text evidence="1">The sequence shown here is derived from an EMBL/GenBank/DDBJ whole genome shotgun (WGS) entry which is preliminary data.</text>
</comment>